<organism evidence="2 3">
    <name type="scientific">Halococcoides cellulosivorans</name>
    <dbReference type="NCBI Taxonomy" id="1679096"/>
    <lineage>
        <taxon>Archaea</taxon>
        <taxon>Methanobacteriati</taxon>
        <taxon>Methanobacteriota</taxon>
        <taxon>Stenosarchaea group</taxon>
        <taxon>Halobacteria</taxon>
        <taxon>Halobacteriales</taxon>
        <taxon>Haloarculaceae</taxon>
        <taxon>Halococcoides</taxon>
    </lineage>
</organism>
<proteinExistence type="predicted"/>
<feature type="compositionally biased region" description="Acidic residues" evidence="1">
    <location>
        <begin position="167"/>
        <end position="181"/>
    </location>
</feature>
<dbReference type="EMBL" id="CP028858">
    <property type="protein sequence ID" value="AWB26953.1"/>
    <property type="molecule type" value="Genomic_DNA"/>
</dbReference>
<dbReference type="RefSeq" id="WP_108381322.1">
    <property type="nucleotide sequence ID" value="NZ_CP028858.1"/>
</dbReference>
<evidence type="ECO:0000313" key="2">
    <source>
        <dbReference type="EMBL" id="AWB26953.1"/>
    </source>
</evidence>
<reference evidence="2 3" key="1">
    <citation type="submission" date="2018-04" db="EMBL/GenBank/DDBJ databases">
        <title>Halococcoides cellulosivorans gen. nov., sp. nov., an extremely halophilic cellulose-utilizing haloarchaeon from hypersaline lakes.</title>
        <authorList>
            <person name="Sorokin D.Y."/>
            <person name="Toshchakov S.V."/>
            <person name="Samarov N.I."/>
            <person name="Korzhenkov A."/>
            <person name="Kublanov I.V."/>
        </authorList>
    </citation>
    <scope>NUCLEOTIDE SEQUENCE [LARGE SCALE GENOMIC DNA]</scope>
    <source>
        <strain evidence="2 3">HArcel1</strain>
    </source>
</reference>
<keyword evidence="3" id="KW-1185">Reference proteome</keyword>
<dbReference type="AlphaFoldDB" id="A0A2R4WZI0"/>
<gene>
    <name evidence="2" type="ORF">HARCEL1_04120</name>
</gene>
<evidence type="ECO:0000313" key="3">
    <source>
        <dbReference type="Proteomes" id="UP000244727"/>
    </source>
</evidence>
<dbReference type="Proteomes" id="UP000244727">
    <property type="component" value="Chromosome"/>
</dbReference>
<dbReference type="KEGG" id="harc:HARCEL1_04120"/>
<sequence>MERLSTCYFCGAGPQETLVDRPVVPEAVLTDSSAQRTIALCPDCRAKFDRLQETIADAAGDGHQARLDTASDSLSILDDDPLDDVDATLSRSADADSSGDAVEDLDAAADVGVAVDDAAGASDRAPADPTTDAADAADGPAFGEEPASPSADAASAADEPITASTDGPDDAPADPTDESSSDDGGLAESTAAGDRSDEASADGGDPTGAVDDPTAGKPFDRQEYSRVVKLLQNREFPIELDTLYELARGAYDIDEDTTTEIVGSLIDRGVIEERGGKLFRA</sequence>
<evidence type="ECO:0000256" key="1">
    <source>
        <dbReference type="SAM" id="MobiDB-lite"/>
    </source>
</evidence>
<name>A0A2R4WZI0_9EURY</name>
<accession>A0A2R4WZI0</accession>
<feature type="compositionally biased region" description="Low complexity" evidence="1">
    <location>
        <begin position="119"/>
        <end position="166"/>
    </location>
</feature>
<dbReference type="GeneID" id="36511665"/>
<protein>
    <submittedName>
        <fullName evidence="2">Uncharacterized protein</fullName>
    </submittedName>
</protein>
<feature type="region of interest" description="Disordered" evidence="1">
    <location>
        <begin position="119"/>
        <end position="220"/>
    </location>
</feature>